<evidence type="ECO:0000313" key="3">
    <source>
        <dbReference type="Proteomes" id="UP000007306"/>
    </source>
</evidence>
<accession>I1QN74</accession>
<protein>
    <submittedName>
        <fullName evidence="2">Uncharacterized protein</fullName>
    </submittedName>
</protein>
<sequence>MEDGLGRAILVLFLLPSVPLKPSPLTLSHRSMRKRSRIQAEDRADLHDNGLE</sequence>
<name>I1QN74_ORYGL</name>
<reference evidence="2" key="1">
    <citation type="submission" date="2015-06" db="UniProtKB">
        <authorList>
            <consortium name="EnsemblPlants"/>
        </authorList>
    </citation>
    <scope>IDENTIFICATION</scope>
</reference>
<feature type="region of interest" description="Disordered" evidence="1">
    <location>
        <begin position="24"/>
        <end position="52"/>
    </location>
</feature>
<organism evidence="2 3">
    <name type="scientific">Oryza glaberrima</name>
    <name type="common">African rice</name>
    <dbReference type="NCBI Taxonomy" id="4538"/>
    <lineage>
        <taxon>Eukaryota</taxon>
        <taxon>Viridiplantae</taxon>
        <taxon>Streptophyta</taxon>
        <taxon>Embryophyta</taxon>
        <taxon>Tracheophyta</taxon>
        <taxon>Spermatophyta</taxon>
        <taxon>Magnoliopsida</taxon>
        <taxon>Liliopsida</taxon>
        <taxon>Poales</taxon>
        <taxon>Poaceae</taxon>
        <taxon>BOP clade</taxon>
        <taxon>Oryzoideae</taxon>
        <taxon>Oryzeae</taxon>
        <taxon>Oryzinae</taxon>
        <taxon>Oryza</taxon>
    </lineage>
</organism>
<feature type="compositionally biased region" description="Basic and acidic residues" evidence="1">
    <location>
        <begin position="38"/>
        <end position="52"/>
    </location>
</feature>
<dbReference type="Proteomes" id="UP000007306">
    <property type="component" value="Chromosome 9"/>
</dbReference>
<evidence type="ECO:0000256" key="1">
    <source>
        <dbReference type="SAM" id="MobiDB-lite"/>
    </source>
</evidence>
<reference evidence="2 3" key="2">
    <citation type="submission" date="2018-04" db="EMBL/GenBank/DDBJ databases">
        <title>OglaRS2 (Oryza glaberrima Reference Sequence Version 2).</title>
        <authorList>
            <person name="Zhang J."/>
            <person name="Kudrna D."/>
            <person name="Lee S."/>
            <person name="Talag J."/>
            <person name="Rajasekar S."/>
            <person name="Wing R.A."/>
        </authorList>
    </citation>
    <scope>NUCLEOTIDE SEQUENCE [LARGE SCALE GENOMIC DNA]</scope>
    <source>
        <strain evidence="2 3">cv. IRGC 96717</strain>
    </source>
</reference>
<evidence type="ECO:0000313" key="2">
    <source>
        <dbReference type="EnsemblPlants" id="ORGLA09G0050300.1"/>
    </source>
</evidence>
<dbReference type="HOGENOM" id="CLU_3090495_0_0_1"/>
<dbReference type="EnsemblPlants" id="ORGLA09G0050300.1">
    <property type="protein sequence ID" value="ORGLA09G0050300.1"/>
    <property type="gene ID" value="ORGLA09G0050300"/>
</dbReference>
<proteinExistence type="predicted"/>
<dbReference type="AlphaFoldDB" id="I1QN74"/>
<keyword evidence="3" id="KW-1185">Reference proteome</keyword>
<dbReference type="Gramene" id="ORGLA09G0050300.1">
    <property type="protein sequence ID" value="ORGLA09G0050300.1"/>
    <property type="gene ID" value="ORGLA09G0050300"/>
</dbReference>